<reference evidence="1 2" key="1">
    <citation type="journal article" date="2019" name="Genome Biol. Evol.">
        <title>Insights into the evolution of the New World diploid cottons (Gossypium, subgenus Houzingenia) based on genome sequencing.</title>
        <authorList>
            <person name="Grover C.E."/>
            <person name="Arick M.A. 2nd"/>
            <person name="Thrash A."/>
            <person name="Conover J.L."/>
            <person name="Sanders W.S."/>
            <person name="Peterson D.G."/>
            <person name="Frelichowski J.E."/>
            <person name="Scheffler J.A."/>
            <person name="Scheffler B.E."/>
            <person name="Wendel J.F."/>
        </authorList>
    </citation>
    <scope>NUCLEOTIDE SEQUENCE [LARGE SCALE GENOMIC DNA]</scope>
    <source>
        <strain evidence="1">1</strain>
        <tissue evidence="1">Leaf</tissue>
    </source>
</reference>
<protein>
    <submittedName>
        <fullName evidence="1">Uncharacterized protein</fullName>
    </submittedName>
</protein>
<proteinExistence type="predicted"/>
<dbReference type="Proteomes" id="UP000593576">
    <property type="component" value="Unassembled WGS sequence"/>
</dbReference>
<accession>A0A7J9LY77</accession>
<dbReference type="EMBL" id="JABFAF010000008">
    <property type="protein sequence ID" value="MBA0863671.1"/>
    <property type="molecule type" value="Genomic_DNA"/>
</dbReference>
<dbReference type="AlphaFoldDB" id="A0A7J9LY77"/>
<name>A0A7J9LY77_GOSSC</name>
<sequence length="160" mass="18510">MIGSPRLSAVKEVKEHLAKNIDRCYNDPNYYQTQAGIDNVATAQDLLQQNIYQLWTDGRRILTYYIGDIQENREEESLRLLKMIADTEIEDYPSHLLEQIRNLVQDATKKDCNMEPMTQAMMEATIKAFEDIQMQPNKSCNVEATIDSMMGLDSETWKQP</sequence>
<evidence type="ECO:0000313" key="1">
    <source>
        <dbReference type="EMBL" id="MBA0863671.1"/>
    </source>
</evidence>
<evidence type="ECO:0000313" key="2">
    <source>
        <dbReference type="Proteomes" id="UP000593576"/>
    </source>
</evidence>
<gene>
    <name evidence="1" type="ORF">Goshw_024248</name>
</gene>
<keyword evidence="2" id="KW-1185">Reference proteome</keyword>
<comment type="caution">
    <text evidence="1">The sequence shown here is derived from an EMBL/GenBank/DDBJ whole genome shotgun (WGS) entry which is preliminary data.</text>
</comment>
<organism evidence="1 2">
    <name type="scientific">Gossypium schwendimanii</name>
    <name type="common">Cotton</name>
    <dbReference type="NCBI Taxonomy" id="34291"/>
    <lineage>
        <taxon>Eukaryota</taxon>
        <taxon>Viridiplantae</taxon>
        <taxon>Streptophyta</taxon>
        <taxon>Embryophyta</taxon>
        <taxon>Tracheophyta</taxon>
        <taxon>Spermatophyta</taxon>
        <taxon>Magnoliopsida</taxon>
        <taxon>eudicotyledons</taxon>
        <taxon>Gunneridae</taxon>
        <taxon>Pentapetalae</taxon>
        <taxon>rosids</taxon>
        <taxon>malvids</taxon>
        <taxon>Malvales</taxon>
        <taxon>Malvaceae</taxon>
        <taxon>Malvoideae</taxon>
        <taxon>Gossypium</taxon>
    </lineage>
</organism>